<dbReference type="GO" id="GO:0016020">
    <property type="term" value="C:membrane"/>
    <property type="evidence" value="ECO:0007669"/>
    <property type="project" value="UniProtKB-SubCell"/>
</dbReference>
<dbReference type="Proteomes" id="UP001596201">
    <property type="component" value="Unassembled WGS sequence"/>
</dbReference>
<evidence type="ECO:0000256" key="4">
    <source>
        <dbReference type="ARBA" id="ARBA00023136"/>
    </source>
</evidence>
<gene>
    <name evidence="7" type="ORF">ACFPJ5_19460</name>
</gene>
<feature type="domain" description="Yip1" evidence="6">
    <location>
        <begin position="7"/>
        <end position="236"/>
    </location>
</feature>
<keyword evidence="3 5" id="KW-1133">Transmembrane helix</keyword>
<keyword evidence="2 5" id="KW-0812">Transmembrane</keyword>
<evidence type="ECO:0000256" key="2">
    <source>
        <dbReference type="ARBA" id="ARBA00022692"/>
    </source>
</evidence>
<evidence type="ECO:0000259" key="6">
    <source>
        <dbReference type="Pfam" id="PF04893"/>
    </source>
</evidence>
<evidence type="ECO:0000313" key="8">
    <source>
        <dbReference type="Proteomes" id="UP001596201"/>
    </source>
</evidence>
<keyword evidence="4 5" id="KW-0472">Membrane</keyword>
<feature type="transmembrane region" description="Helical" evidence="5">
    <location>
        <begin position="140"/>
        <end position="163"/>
    </location>
</feature>
<reference evidence="7 8" key="1">
    <citation type="journal article" date="2019" name="Int. J. Syst. Evol. Microbiol.">
        <title>The Global Catalogue of Microorganisms (GCM) 10K type strain sequencing project: providing services to taxonomists for standard genome sequencing and annotation.</title>
        <authorList>
            <consortium name="The Broad Institute Genomics Platform"/>
            <consortium name="The Broad Institute Genome Sequencing Center for Infectious Disease"/>
            <person name="Wu L."/>
            <person name="Ma J."/>
        </authorList>
    </citation>
    <scope>NUCLEOTIDE SEQUENCE [LARGE SCALE GENOMIC DNA]</scope>
    <source>
        <strain evidence="7 8">CGMCC 1.12237</strain>
    </source>
</reference>
<dbReference type="InterPro" id="IPR006977">
    <property type="entry name" value="Yip1_dom"/>
</dbReference>
<dbReference type="AlphaFoldDB" id="A0ABD5RH34"/>
<evidence type="ECO:0000256" key="1">
    <source>
        <dbReference type="ARBA" id="ARBA00004141"/>
    </source>
</evidence>
<feature type="transmembrane region" description="Helical" evidence="5">
    <location>
        <begin position="219"/>
        <end position="238"/>
    </location>
</feature>
<comment type="caution">
    <text evidence="7">The sequence shown here is derived from an EMBL/GenBank/DDBJ whole genome shotgun (WGS) entry which is preliminary data.</text>
</comment>
<accession>A0ABD5RH34</accession>
<evidence type="ECO:0000256" key="5">
    <source>
        <dbReference type="SAM" id="Phobius"/>
    </source>
</evidence>
<feature type="transmembrane region" description="Helical" evidence="5">
    <location>
        <begin position="24"/>
        <end position="47"/>
    </location>
</feature>
<evidence type="ECO:0000313" key="7">
    <source>
        <dbReference type="EMBL" id="MFC5369112.1"/>
    </source>
</evidence>
<dbReference type="RefSeq" id="WP_227231167.1">
    <property type="nucleotide sequence ID" value="NZ_JAJCVJ010000003.1"/>
</dbReference>
<sequence>MPPQTPLLRPGRYFRERELHPGRVFLAVCLVLFGALGLVYGVGHVLASHVDGTVLVDNPERPPETFCEGTVDPPGFDDDACDAPQQVERNVDRIIERAIGEIAGIVFVGMALVVVGLTLVVHTGSWLAGGSNGLGASFAVTVWGLTPIVLTVPVSLVALSIVLDPVTVSTASEPTSVFAKMEAQIRSFGWIGTVSSVVSGLWSAVIWKFGLEHRRDLTGAEATTVAGATALLLVLGGAI</sequence>
<organism evidence="7 8">
    <name type="scientific">Salinirubrum litoreum</name>
    <dbReference type="NCBI Taxonomy" id="1126234"/>
    <lineage>
        <taxon>Archaea</taxon>
        <taxon>Methanobacteriati</taxon>
        <taxon>Methanobacteriota</taxon>
        <taxon>Stenosarchaea group</taxon>
        <taxon>Halobacteria</taxon>
        <taxon>Halobacteriales</taxon>
        <taxon>Haloferacaceae</taxon>
        <taxon>Salinirubrum</taxon>
    </lineage>
</organism>
<dbReference type="Pfam" id="PF04893">
    <property type="entry name" value="Yip1"/>
    <property type="match status" value="1"/>
</dbReference>
<evidence type="ECO:0000256" key="3">
    <source>
        <dbReference type="ARBA" id="ARBA00022989"/>
    </source>
</evidence>
<name>A0ABD5RH34_9EURY</name>
<proteinExistence type="predicted"/>
<dbReference type="EMBL" id="JBHSKX010000004">
    <property type="protein sequence ID" value="MFC5369112.1"/>
    <property type="molecule type" value="Genomic_DNA"/>
</dbReference>
<keyword evidence="8" id="KW-1185">Reference proteome</keyword>
<feature type="transmembrane region" description="Helical" evidence="5">
    <location>
        <begin position="102"/>
        <end position="128"/>
    </location>
</feature>
<protein>
    <submittedName>
        <fullName evidence="7">YIP1 family protein</fullName>
    </submittedName>
</protein>
<feature type="transmembrane region" description="Helical" evidence="5">
    <location>
        <begin position="183"/>
        <end position="207"/>
    </location>
</feature>
<comment type="subcellular location">
    <subcellularLocation>
        <location evidence="1">Membrane</location>
        <topology evidence="1">Multi-pass membrane protein</topology>
    </subcellularLocation>
</comment>